<accession>A0ACB8V7M2</accession>
<sequence>MTDLIISYVVRLQGILLDIVSDQGLQFILLVWKSFCIGLGPNVRYLVITAQTIDNPQKIPLTVAELGENVTLKCQLSGDEAGLFYWYKLTFGYMVQTVAGGSLYKLELQGQFNNSRFNFTKVDKMCYLNITNVRKEDEATYFCQSGAAYQMMLLNGTFLAVNDHKSLKKSIIVKQSPETASVQPGGSVTLQCSLLSKNKENRVQCPGEHNVSWFRAGSGGLHPGIIYTQSTSSDEVEEKGCVYSLSKTIQNSSDTGTYYCAVATCGEILFGEGTTVDTSRF</sequence>
<gene>
    <name evidence="1" type="ORF">L3Q82_020386</name>
</gene>
<evidence type="ECO:0000313" key="2">
    <source>
        <dbReference type="Proteomes" id="UP000831701"/>
    </source>
</evidence>
<proteinExistence type="predicted"/>
<organism evidence="1 2">
    <name type="scientific">Scortum barcoo</name>
    <name type="common">barcoo grunter</name>
    <dbReference type="NCBI Taxonomy" id="214431"/>
    <lineage>
        <taxon>Eukaryota</taxon>
        <taxon>Metazoa</taxon>
        <taxon>Chordata</taxon>
        <taxon>Craniata</taxon>
        <taxon>Vertebrata</taxon>
        <taxon>Euteleostomi</taxon>
        <taxon>Actinopterygii</taxon>
        <taxon>Neopterygii</taxon>
        <taxon>Teleostei</taxon>
        <taxon>Neoteleostei</taxon>
        <taxon>Acanthomorphata</taxon>
        <taxon>Eupercaria</taxon>
        <taxon>Centrarchiformes</taxon>
        <taxon>Terapontoidei</taxon>
        <taxon>Terapontidae</taxon>
        <taxon>Scortum</taxon>
    </lineage>
</organism>
<name>A0ACB8V7M2_9TELE</name>
<evidence type="ECO:0000313" key="1">
    <source>
        <dbReference type="EMBL" id="KAI3351541.1"/>
    </source>
</evidence>
<dbReference type="Proteomes" id="UP000831701">
    <property type="component" value="Chromosome 24"/>
</dbReference>
<protein>
    <submittedName>
        <fullName evidence="1">Uncharacterized protein</fullName>
    </submittedName>
</protein>
<comment type="caution">
    <text evidence="1">The sequence shown here is derived from an EMBL/GenBank/DDBJ whole genome shotgun (WGS) entry which is preliminary data.</text>
</comment>
<reference evidence="1" key="1">
    <citation type="submission" date="2022-04" db="EMBL/GenBank/DDBJ databases">
        <title>Jade perch genome.</title>
        <authorList>
            <person name="Chao B."/>
        </authorList>
    </citation>
    <scope>NUCLEOTIDE SEQUENCE</scope>
    <source>
        <strain evidence="1">CB-2022</strain>
    </source>
</reference>
<keyword evidence="2" id="KW-1185">Reference proteome</keyword>
<dbReference type="EMBL" id="CM041554">
    <property type="protein sequence ID" value="KAI3351541.1"/>
    <property type="molecule type" value="Genomic_DNA"/>
</dbReference>